<reference evidence="6" key="2">
    <citation type="journal article" date="2022" name="Sci. Rep.">
        <title>In silico prediction of the enzymes involved in the degradation of the herbicide molinate by Gulosibacter molinativorax ON4T.</title>
        <authorList>
            <person name="Lopes A.R."/>
            <person name="Bunin E."/>
            <person name="Viana A.T."/>
            <person name="Froufe H."/>
            <person name="Munoz-Merida A."/>
            <person name="Pinho D."/>
            <person name="Figueiredo J."/>
            <person name="Barroso C."/>
            <person name="Vaz-Moreira I."/>
            <person name="Bellanger X."/>
            <person name="Egas C."/>
            <person name="Nunes O.C."/>
        </authorList>
    </citation>
    <scope>NUCLEOTIDE SEQUENCE</scope>
    <source>
        <strain evidence="6">ON4</strain>
    </source>
</reference>
<dbReference type="PANTHER" id="PTHR43557:SF2">
    <property type="entry name" value="RIESKE DOMAIN-CONTAINING PROTEIN-RELATED"/>
    <property type="match status" value="1"/>
</dbReference>
<evidence type="ECO:0000256" key="1">
    <source>
        <dbReference type="ARBA" id="ARBA00001974"/>
    </source>
</evidence>
<evidence type="ECO:0000256" key="3">
    <source>
        <dbReference type="ARBA" id="ARBA00022827"/>
    </source>
</evidence>
<dbReference type="InterPro" id="IPR036188">
    <property type="entry name" value="FAD/NAD-bd_sf"/>
</dbReference>
<dbReference type="Pfam" id="PF07992">
    <property type="entry name" value="Pyr_redox_2"/>
    <property type="match status" value="1"/>
</dbReference>
<name>A0ABT7C487_9MICO</name>
<dbReference type="InterPro" id="IPR023753">
    <property type="entry name" value="FAD/NAD-binding_dom"/>
</dbReference>
<accession>A0ABT7C487</accession>
<protein>
    <submittedName>
        <fullName evidence="6">Ferredoxin reductase</fullName>
    </submittedName>
</protein>
<evidence type="ECO:0000313" key="6">
    <source>
        <dbReference type="EMBL" id="MDJ1370037.1"/>
    </source>
</evidence>
<keyword evidence="4" id="KW-0560">Oxidoreductase</keyword>
<sequence length="385" mass="40546">MTDGIVVVGASVATTAFLERLRELGNKEPVQIVDFDGDAPYDRPPLSKQYLVDGDTEAIRVDWADLNAQLVRARAVGVDAAARTLAVEDAVTGAATSIPFSQLVLACGATPARLPFEPSNTLVLRSAQDARALRESIAPEGSVLVIGAGAIGVELASSLAARGVTVTVLDRATGPLERLLGGHLQTDIVDWLADAGVTTRFDVGIRRVEQVGDGWEIEIDEGEILRADRVISAVGARPAVAWLENSGLLTDGALLVDASGSVLVDGQPLEVVSAIGDVASRHTGGERPTRTESWAAAREQGTKLAERLCGAEASPTGWDYFWTEVAGRRVQVVGSLDPSGELVLESENPERRSSLYRVDTPTGTTGWLGINAAPKIAKLLMAPTT</sequence>
<proteinExistence type="predicted"/>
<keyword evidence="2" id="KW-0285">Flavoprotein</keyword>
<reference evidence="6" key="1">
    <citation type="submission" date="2018-03" db="EMBL/GenBank/DDBJ databases">
        <authorList>
            <person name="Nunes O.C."/>
            <person name="Lopes A.R."/>
            <person name="Froufe H."/>
            <person name="Munoz-Merida A."/>
            <person name="Barroso C."/>
            <person name="Egas C."/>
        </authorList>
    </citation>
    <scope>NUCLEOTIDE SEQUENCE</scope>
    <source>
        <strain evidence="6">ON4</strain>
    </source>
</reference>
<evidence type="ECO:0000256" key="4">
    <source>
        <dbReference type="ARBA" id="ARBA00023002"/>
    </source>
</evidence>
<dbReference type="PRINTS" id="PR00368">
    <property type="entry name" value="FADPNR"/>
</dbReference>
<dbReference type="RefSeq" id="WP_051266076.1">
    <property type="nucleotide sequence ID" value="NZ_CP028426.1"/>
</dbReference>
<comment type="cofactor">
    <cofactor evidence="1">
        <name>FAD</name>
        <dbReference type="ChEBI" id="CHEBI:57692"/>
    </cofactor>
</comment>
<dbReference type="Gene3D" id="3.50.50.60">
    <property type="entry name" value="FAD/NAD(P)-binding domain"/>
    <property type="match status" value="2"/>
</dbReference>
<dbReference type="EMBL" id="PXVD01000002">
    <property type="protein sequence ID" value="MDJ1370037.1"/>
    <property type="molecule type" value="Genomic_DNA"/>
</dbReference>
<organism evidence="6 7">
    <name type="scientific">Gulosibacter molinativorax</name>
    <dbReference type="NCBI Taxonomy" id="256821"/>
    <lineage>
        <taxon>Bacteria</taxon>
        <taxon>Bacillati</taxon>
        <taxon>Actinomycetota</taxon>
        <taxon>Actinomycetes</taxon>
        <taxon>Micrococcales</taxon>
        <taxon>Microbacteriaceae</taxon>
        <taxon>Gulosibacter</taxon>
    </lineage>
</organism>
<keyword evidence="3" id="KW-0274">FAD</keyword>
<evidence type="ECO:0000256" key="2">
    <source>
        <dbReference type="ARBA" id="ARBA00022630"/>
    </source>
</evidence>
<dbReference type="SUPFAM" id="SSF51905">
    <property type="entry name" value="FAD/NAD(P)-binding domain"/>
    <property type="match status" value="1"/>
</dbReference>
<dbReference type="InterPro" id="IPR050446">
    <property type="entry name" value="FAD-oxidoreductase/Apoptosis"/>
</dbReference>
<comment type="caution">
    <text evidence="6">The sequence shown here is derived from an EMBL/GenBank/DDBJ whole genome shotgun (WGS) entry which is preliminary data.</text>
</comment>
<dbReference type="Proteomes" id="UP001170379">
    <property type="component" value="Unassembled WGS sequence"/>
</dbReference>
<gene>
    <name evidence="6" type="ORF">C7K25_01405</name>
</gene>
<keyword evidence="7" id="KW-1185">Reference proteome</keyword>
<evidence type="ECO:0000259" key="5">
    <source>
        <dbReference type="Pfam" id="PF07992"/>
    </source>
</evidence>
<dbReference type="PANTHER" id="PTHR43557">
    <property type="entry name" value="APOPTOSIS-INDUCING FACTOR 1"/>
    <property type="match status" value="1"/>
</dbReference>
<evidence type="ECO:0000313" key="7">
    <source>
        <dbReference type="Proteomes" id="UP001170379"/>
    </source>
</evidence>
<feature type="domain" description="FAD/NAD(P)-binding" evidence="5">
    <location>
        <begin position="5"/>
        <end position="301"/>
    </location>
</feature>